<evidence type="ECO:0000256" key="4">
    <source>
        <dbReference type="ARBA" id="ARBA00022692"/>
    </source>
</evidence>
<dbReference type="GO" id="GO:0015297">
    <property type="term" value="F:antiporter activity"/>
    <property type="evidence" value="ECO:0007669"/>
    <property type="project" value="UniProtKB-KW"/>
</dbReference>
<feature type="domain" description="Cation/H+ exchanger transmembrane" evidence="11">
    <location>
        <begin position="4"/>
        <end position="319"/>
    </location>
</feature>
<evidence type="ECO:0000256" key="7">
    <source>
        <dbReference type="ARBA" id="ARBA00023065"/>
    </source>
</evidence>
<dbReference type="GO" id="GO:1902600">
    <property type="term" value="P:proton transmembrane transport"/>
    <property type="evidence" value="ECO:0007669"/>
    <property type="project" value="InterPro"/>
</dbReference>
<name>A0A8A3NVM5_9HELO</name>
<evidence type="ECO:0000256" key="8">
    <source>
        <dbReference type="ARBA" id="ARBA00023136"/>
    </source>
</evidence>
<evidence type="ECO:0000256" key="9">
    <source>
        <dbReference type="ARBA" id="ARBA00023201"/>
    </source>
</evidence>
<feature type="transmembrane region" description="Helical" evidence="10">
    <location>
        <begin position="194"/>
        <end position="218"/>
    </location>
</feature>
<dbReference type="OrthoDB" id="1288932at2759"/>
<evidence type="ECO:0000256" key="6">
    <source>
        <dbReference type="ARBA" id="ARBA00023053"/>
    </source>
</evidence>
<dbReference type="GO" id="GO:0016020">
    <property type="term" value="C:membrane"/>
    <property type="evidence" value="ECO:0007669"/>
    <property type="project" value="UniProtKB-SubCell"/>
</dbReference>
<feature type="transmembrane region" description="Helical" evidence="10">
    <location>
        <begin position="119"/>
        <end position="138"/>
    </location>
</feature>
<evidence type="ECO:0000256" key="2">
    <source>
        <dbReference type="ARBA" id="ARBA00022448"/>
    </source>
</evidence>
<keyword evidence="13" id="KW-1185">Reference proteome</keyword>
<keyword evidence="8 10" id="KW-0472">Membrane</keyword>
<sequence>MQHSRMGVILIGAAIMDDVVGLVMVNIVTTLGGGDVGAWPIARPIVASFGLLLISLAIGAFVLKPLRIYFEVAVNVSTGSKFDIKGTAIKASREIPHIGFLLSTLVSIAFITIASFIDASVLFGVFIAGGLVSYLWDVGKHNVEEGSESNSAHRMYEEYYKSAMDCILVPFFFASIGFSIPITDLFEISIVWRGIVYSMLMIIAKGLVSLVIYLEYFIKSWHRSKETQVGRMACQASGPLAAETTRPPHVEALLVGFAMVARGEIGFLIASLSQSSGTLSLNNRQIIAVGSGEAVFLVVVWAIVICTITGPIAVGILVKRLRNQVLEPTRL</sequence>
<dbReference type="InterPro" id="IPR038770">
    <property type="entry name" value="Na+/solute_symporter_sf"/>
</dbReference>
<dbReference type="Proteomes" id="UP000672032">
    <property type="component" value="Chromosome 1"/>
</dbReference>
<organism evidence="12 13">
    <name type="scientific">Monilinia vaccinii-corymbosi</name>
    <dbReference type="NCBI Taxonomy" id="61207"/>
    <lineage>
        <taxon>Eukaryota</taxon>
        <taxon>Fungi</taxon>
        <taxon>Dikarya</taxon>
        <taxon>Ascomycota</taxon>
        <taxon>Pezizomycotina</taxon>
        <taxon>Leotiomycetes</taxon>
        <taxon>Helotiales</taxon>
        <taxon>Sclerotiniaceae</taxon>
        <taxon>Monilinia</taxon>
    </lineage>
</organism>
<feature type="transmembrane region" description="Helical" evidence="10">
    <location>
        <begin position="95"/>
        <end position="113"/>
    </location>
</feature>
<evidence type="ECO:0000259" key="11">
    <source>
        <dbReference type="Pfam" id="PF00999"/>
    </source>
</evidence>
<keyword evidence="5 10" id="KW-1133">Transmembrane helix</keyword>
<keyword evidence="9" id="KW-0739">Sodium transport</keyword>
<reference evidence="12" key="1">
    <citation type="submission" date="2020-10" db="EMBL/GenBank/DDBJ databases">
        <title>Genome Sequence of Monilinia vaccinii-corymbosi Sheds Light on Mummy Berry Disease Infection of Blueberry and Mating Type.</title>
        <authorList>
            <person name="Yow A.G."/>
            <person name="Zhang Y."/>
            <person name="Bansal K."/>
            <person name="Eacker S.M."/>
            <person name="Sullivan S."/>
            <person name="Liachko I."/>
            <person name="Cubeta M.A."/>
            <person name="Rollins J.A."/>
            <person name="Ashrafi H."/>
        </authorList>
    </citation>
    <scope>NUCLEOTIDE SEQUENCE</scope>
    <source>
        <strain evidence="12">RL-1</strain>
    </source>
</reference>
<keyword evidence="4 10" id="KW-0812">Transmembrane</keyword>
<dbReference type="PANTHER" id="PTHR43562">
    <property type="entry name" value="NAPA-TYPE SODIUM/HYDROGEN ANTIPORTER"/>
    <property type="match status" value="1"/>
</dbReference>
<gene>
    <name evidence="12" type="ORF">DSL72_004058</name>
</gene>
<dbReference type="Pfam" id="PF00999">
    <property type="entry name" value="Na_H_Exchanger"/>
    <property type="match status" value="1"/>
</dbReference>
<protein>
    <recommendedName>
        <fullName evidence="11">Cation/H+ exchanger transmembrane domain-containing protein</fullName>
    </recommendedName>
</protein>
<feature type="transmembrane region" description="Helical" evidence="10">
    <location>
        <begin position="41"/>
        <end position="63"/>
    </location>
</feature>
<dbReference type="EMBL" id="CP063405">
    <property type="protein sequence ID" value="QSZ29543.1"/>
    <property type="molecule type" value="Genomic_DNA"/>
</dbReference>
<dbReference type="PANTHER" id="PTHR43562:SF3">
    <property type="entry name" value="SODIUM ION_PROTON EXCHANGER (EUROFUNG)"/>
    <property type="match status" value="1"/>
</dbReference>
<dbReference type="Gene3D" id="1.20.1530.20">
    <property type="match status" value="1"/>
</dbReference>
<feature type="transmembrane region" description="Helical" evidence="10">
    <location>
        <begin position="159"/>
        <end position="182"/>
    </location>
</feature>
<dbReference type="AlphaFoldDB" id="A0A8A3NVM5"/>
<keyword evidence="6" id="KW-0915">Sodium</keyword>
<evidence type="ECO:0000313" key="13">
    <source>
        <dbReference type="Proteomes" id="UP000672032"/>
    </source>
</evidence>
<dbReference type="InterPro" id="IPR006153">
    <property type="entry name" value="Cation/H_exchanger_TM"/>
</dbReference>
<proteinExistence type="predicted"/>
<accession>A0A8A3NVM5</accession>
<evidence type="ECO:0000256" key="5">
    <source>
        <dbReference type="ARBA" id="ARBA00022989"/>
    </source>
</evidence>
<keyword evidence="3" id="KW-0050">Antiport</keyword>
<evidence type="ECO:0000256" key="10">
    <source>
        <dbReference type="SAM" id="Phobius"/>
    </source>
</evidence>
<comment type="subcellular location">
    <subcellularLocation>
        <location evidence="1">Membrane</location>
        <topology evidence="1">Multi-pass membrane protein</topology>
    </subcellularLocation>
</comment>
<keyword evidence="2" id="KW-0813">Transport</keyword>
<keyword evidence="7" id="KW-0406">Ion transport</keyword>
<evidence type="ECO:0000256" key="1">
    <source>
        <dbReference type="ARBA" id="ARBA00004141"/>
    </source>
</evidence>
<evidence type="ECO:0000313" key="12">
    <source>
        <dbReference type="EMBL" id="QSZ29543.1"/>
    </source>
</evidence>
<evidence type="ECO:0000256" key="3">
    <source>
        <dbReference type="ARBA" id="ARBA00022449"/>
    </source>
</evidence>
<dbReference type="GO" id="GO:0006814">
    <property type="term" value="P:sodium ion transport"/>
    <property type="evidence" value="ECO:0007669"/>
    <property type="project" value="UniProtKB-KW"/>
</dbReference>
<feature type="transmembrane region" description="Helical" evidence="10">
    <location>
        <begin position="294"/>
        <end position="318"/>
    </location>
</feature>
<feature type="transmembrane region" description="Helical" evidence="10">
    <location>
        <begin position="7"/>
        <end position="29"/>
    </location>
</feature>